<keyword evidence="2" id="KW-1185">Reference proteome</keyword>
<dbReference type="EMBL" id="JAEMHK010000010">
    <property type="protein sequence ID" value="MBJ6801142.1"/>
    <property type="molecule type" value="Genomic_DNA"/>
</dbReference>
<name>A0ABS0YUM7_9BACT</name>
<organism evidence="1 2">
    <name type="scientific">Geomonas propionica</name>
    <dbReference type="NCBI Taxonomy" id="2798582"/>
    <lineage>
        <taxon>Bacteria</taxon>
        <taxon>Pseudomonadati</taxon>
        <taxon>Thermodesulfobacteriota</taxon>
        <taxon>Desulfuromonadia</taxon>
        <taxon>Geobacterales</taxon>
        <taxon>Geobacteraceae</taxon>
        <taxon>Geomonas</taxon>
    </lineage>
</organism>
<dbReference type="Proteomes" id="UP000641025">
    <property type="component" value="Unassembled WGS sequence"/>
</dbReference>
<accession>A0ABS0YUM7</accession>
<gene>
    <name evidence="1" type="ORF">JFN90_13490</name>
</gene>
<proteinExistence type="predicted"/>
<evidence type="ECO:0000313" key="2">
    <source>
        <dbReference type="Proteomes" id="UP000641025"/>
    </source>
</evidence>
<sequence>MTTEALYNQIQDIFDRNEADKDLHQDQVNTVKATIEAVYRKTPAILLSHLDTMKTKHDYTTLAQLRDIAKCLLEILEADLA</sequence>
<comment type="caution">
    <text evidence="1">The sequence shown here is derived from an EMBL/GenBank/DDBJ whole genome shotgun (WGS) entry which is preliminary data.</text>
</comment>
<protein>
    <submittedName>
        <fullName evidence="1">Uncharacterized protein</fullName>
    </submittedName>
</protein>
<evidence type="ECO:0000313" key="1">
    <source>
        <dbReference type="EMBL" id="MBJ6801142.1"/>
    </source>
</evidence>
<reference evidence="1 2" key="1">
    <citation type="submission" date="2020-12" db="EMBL/GenBank/DDBJ databases">
        <title>Geomonas sp. Red259, isolated from paddy soil.</title>
        <authorList>
            <person name="Xu Z."/>
            <person name="Zhang Z."/>
            <person name="Masuda Y."/>
            <person name="Itoh H."/>
            <person name="Senoo K."/>
        </authorList>
    </citation>
    <scope>NUCLEOTIDE SEQUENCE [LARGE SCALE GENOMIC DNA]</scope>
    <source>
        <strain evidence="1 2">Red259</strain>
    </source>
</reference>
<dbReference type="RefSeq" id="WP_199395647.1">
    <property type="nucleotide sequence ID" value="NZ_JAEMHK010000010.1"/>
</dbReference>